<name>A0A068RQ71_9FUNG</name>
<keyword evidence="12" id="KW-1185">Reference proteome</keyword>
<evidence type="ECO:0000256" key="3">
    <source>
        <dbReference type="ARBA" id="ARBA00012151"/>
    </source>
</evidence>
<protein>
    <recommendedName>
        <fullName evidence="3 10">Protein-S-isoprenylcysteine O-methyltransferase</fullName>
        <ecNumber evidence="3 10">2.1.1.100</ecNumber>
    </recommendedName>
</protein>
<evidence type="ECO:0000256" key="8">
    <source>
        <dbReference type="ARBA" id="ARBA00022989"/>
    </source>
</evidence>
<reference evidence="11" key="1">
    <citation type="submission" date="2013-08" db="EMBL/GenBank/DDBJ databases">
        <title>Gene expansion shapes genome architecture in the human pathogen Lichtheimia corymbifera: an evolutionary genomics analysis in the ancient terrestrial Mucorales (Mucoromycotina).</title>
        <authorList>
            <person name="Schwartze V.U."/>
            <person name="Winter S."/>
            <person name="Shelest E."/>
            <person name="Marcet-Houben M."/>
            <person name="Horn F."/>
            <person name="Wehner S."/>
            <person name="Hoffmann K."/>
            <person name="Riege K."/>
            <person name="Sammeth M."/>
            <person name="Nowrousian M."/>
            <person name="Valiante V."/>
            <person name="Linde J."/>
            <person name="Jacobsen I.D."/>
            <person name="Marz M."/>
            <person name="Brakhage A.A."/>
            <person name="Gabaldon T."/>
            <person name="Bocker S."/>
            <person name="Voigt K."/>
        </authorList>
    </citation>
    <scope>NUCLEOTIDE SEQUENCE [LARGE SCALE GENOMIC DNA]</scope>
    <source>
        <strain evidence="11">FSU 9682</strain>
    </source>
</reference>
<sequence>MTSDIVMLFIDISLIGSSSSNGYKTRDNIDHLRAVMGSDDDDNDMRFEARQTVSEQPATSTSGNHIRLVRPSSTMDRGTWSEISSHQERERPFQDTIRLFDGENTPQNISTYGFLLGIACGGGLVFAFLSNSSTWHVPQFGLFLAALALFHFLEYLATALFNPDKLTLDSFLINHSAHYHAAHAVAFLEFMIEYYFFPSWKTFGMLNYLGLALVIVGQACRTVAMFSARHNFSHHIADYKAKDHVLVTHGIYSIMRHPSYFGFYWWAVGVQFLLMNPICLILFIYWLQRFFAERITYEEYTLLRFFGNDWTVYKSKTPTWMPLIP</sequence>
<dbReference type="GO" id="GO:0004671">
    <property type="term" value="F:protein C-terminal S-isoprenylcysteine carboxyl O-methyltransferase activity"/>
    <property type="evidence" value="ECO:0007669"/>
    <property type="project" value="UniProtKB-EC"/>
</dbReference>
<evidence type="ECO:0000256" key="6">
    <source>
        <dbReference type="ARBA" id="ARBA00022691"/>
    </source>
</evidence>
<dbReference type="GO" id="GO:0005789">
    <property type="term" value="C:endoplasmic reticulum membrane"/>
    <property type="evidence" value="ECO:0007669"/>
    <property type="project" value="UniProtKB-SubCell"/>
</dbReference>
<dbReference type="AlphaFoldDB" id="A0A068RQ71"/>
<gene>
    <name evidence="11" type="ORF">LCOR_03336.1</name>
</gene>
<dbReference type="GO" id="GO:0032259">
    <property type="term" value="P:methylation"/>
    <property type="evidence" value="ECO:0007669"/>
    <property type="project" value="UniProtKB-KW"/>
</dbReference>
<dbReference type="Proteomes" id="UP000027586">
    <property type="component" value="Unassembled WGS sequence"/>
</dbReference>
<feature type="transmembrane region" description="Helical" evidence="10">
    <location>
        <begin position="109"/>
        <end position="128"/>
    </location>
</feature>
<organism evidence="11 12">
    <name type="scientific">Lichtheimia corymbifera JMRC:FSU:9682</name>
    <dbReference type="NCBI Taxonomy" id="1263082"/>
    <lineage>
        <taxon>Eukaryota</taxon>
        <taxon>Fungi</taxon>
        <taxon>Fungi incertae sedis</taxon>
        <taxon>Mucoromycota</taxon>
        <taxon>Mucoromycotina</taxon>
        <taxon>Mucoromycetes</taxon>
        <taxon>Mucorales</taxon>
        <taxon>Lichtheimiaceae</taxon>
        <taxon>Lichtheimia</taxon>
    </lineage>
</organism>
<feature type="transmembrane region" description="Helical" evidence="10">
    <location>
        <begin position="177"/>
        <end position="196"/>
    </location>
</feature>
<dbReference type="STRING" id="1263082.A0A068RQ71"/>
<dbReference type="VEuPathDB" id="FungiDB:LCOR_03336.1"/>
<accession>A0A068RQ71</accession>
<comment type="catalytic activity">
    <reaction evidence="10">
        <text>[protein]-C-terminal S-[(2E,6E)-farnesyl]-L-cysteine + S-adenosyl-L-methionine = [protein]-C-terminal S-[(2E,6E)-farnesyl]-L-cysteine methyl ester + S-adenosyl-L-homocysteine</text>
        <dbReference type="Rhea" id="RHEA:21672"/>
        <dbReference type="Rhea" id="RHEA-COMP:12125"/>
        <dbReference type="Rhea" id="RHEA-COMP:12126"/>
        <dbReference type="ChEBI" id="CHEBI:57856"/>
        <dbReference type="ChEBI" id="CHEBI:59789"/>
        <dbReference type="ChEBI" id="CHEBI:90510"/>
        <dbReference type="ChEBI" id="CHEBI:90511"/>
        <dbReference type="EC" id="2.1.1.100"/>
    </reaction>
</comment>
<evidence type="ECO:0000256" key="5">
    <source>
        <dbReference type="ARBA" id="ARBA00022679"/>
    </source>
</evidence>
<comment type="subcellular location">
    <subcellularLocation>
        <location evidence="10">Endoplasmic reticulum membrane</location>
        <topology evidence="10">Multi-pass membrane protein</topology>
    </subcellularLocation>
    <subcellularLocation>
        <location evidence="1">Membrane</location>
        <topology evidence="1">Multi-pass membrane protein</topology>
    </subcellularLocation>
</comment>
<keyword evidence="6 10" id="KW-0949">S-adenosyl-L-methionine</keyword>
<proteinExistence type="inferred from homology"/>
<evidence type="ECO:0000256" key="9">
    <source>
        <dbReference type="ARBA" id="ARBA00023136"/>
    </source>
</evidence>
<dbReference type="EMBL" id="CBTN010000011">
    <property type="protein sequence ID" value="CDH51777.1"/>
    <property type="molecule type" value="Genomic_DNA"/>
</dbReference>
<keyword evidence="9 10" id="KW-0472">Membrane</keyword>
<feature type="transmembrane region" description="Helical" evidence="10">
    <location>
        <begin position="263"/>
        <end position="287"/>
    </location>
</feature>
<dbReference type="InterPro" id="IPR025770">
    <property type="entry name" value="PPMT_MeTrfase"/>
</dbReference>
<keyword evidence="5" id="KW-0808">Transferase</keyword>
<dbReference type="Pfam" id="PF04140">
    <property type="entry name" value="ICMT"/>
    <property type="match status" value="1"/>
</dbReference>
<keyword evidence="10" id="KW-0256">Endoplasmic reticulum</keyword>
<keyword evidence="7 10" id="KW-0812">Transmembrane</keyword>
<dbReference type="PANTHER" id="PTHR12714">
    <property type="entry name" value="PROTEIN-S ISOPRENYLCYSTEINE O-METHYLTRANSFERASE"/>
    <property type="match status" value="1"/>
</dbReference>
<dbReference type="Gene3D" id="1.20.120.1630">
    <property type="match status" value="1"/>
</dbReference>
<keyword evidence="8 10" id="KW-1133">Transmembrane helix</keyword>
<dbReference type="InterPro" id="IPR007269">
    <property type="entry name" value="ICMT_MeTrfase"/>
</dbReference>
<dbReference type="EC" id="2.1.1.100" evidence="3 10"/>
<evidence type="ECO:0000313" key="11">
    <source>
        <dbReference type="EMBL" id="CDH51777.1"/>
    </source>
</evidence>
<dbReference type="PROSITE" id="PS51564">
    <property type="entry name" value="SAM_ICMT"/>
    <property type="match status" value="1"/>
</dbReference>
<dbReference type="OrthoDB" id="422086at2759"/>
<evidence type="ECO:0000256" key="1">
    <source>
        <dbReference type="ARBA" id="ARBA00004141"/>
    </source>
</evidence>
<feature type="transmembrane region" description="Helical" evidence="10">
    <location>
        <begin position="208"/>
        <end position="228"/>
    </location>
</feature>
<evidence type="ECO:0000256" key="10">
    <source>
        <dbReference type="RuleBase" id="RU362022"/>
    </source>
</evidence>
<evidence type="ECO:0000313" key="12">
    <source>
        <dbReference type="Proteomes" id="UP000027586"/>
    </source>
</evidence>
<evidence type="ECO:0000256" key="4">
    <source>
        <dbReference type="ARBA" id="ARBA00022603"/>
    </source>
</evidence>
<evidence type="ECO:0000256" key="2">
    <source>
        <dbReference type="ARBA" id="ARBA00009140"/>
    </source>
</evidence>
<feature type="transmembrane region" description="Helical" evidence="10">
    <location>
        <begin position="140"/>
        <end position="157"/>
    </location>
</feature>
<comment type="caution">
    <text evidence="11">The sequence shown here is derived from an EMBL/GenBank/DDBJ whole genome shotgun (WGS) entry which is preliminary data.</text>
</comment>
<keyword evidence="4 10" id="KW-0489">Methyltransferase</keyword>
<dbReference type="PANTHER" id="PTHR12714:SF9">
    <property type="entry name" value="PROTEIN-S-ISOPRENYLCYSTEINE O-METHYLTRANSFERASE"/>
    <property type="match status" value="1"/>
</dbReference>
<evidence type="ECO:0000256" key="7">
    <source>
        <dbReference type="ARBA" id="ARBA00022692"/>
    </source>
</evidence>
<comment type="similarity">
    <text evidence="2 10">Belongs to the class VI-like SAM-binding methyltransferase superfamily. Isoprenylcysteine carboxyl methyltransferase family.</text>
</comment>